<accession>A0A0A9A191</accession>
<reference evidence="1" key="2">
    <citation type="journal article" date="2015" name="Data Brief">
        <title>Shoot transcriptome of the giant reed, Arundo donax.</title>
        <authorList>
            <person name="Barrero R.A."/>
            <person name="Guerrero F.D."/>
            <person name="Moolhuijzen P."/>
            <person name="Goolsby J.A."/>
            <person name="Tidwell J."/>
            <person name="Bellgard S.E."/>
            <person name="Bellgard M.I."/>
        </authorList>
    </citation>
    <scope>NUCLEOTIDE SEQUENCE</scope>
    <source>
        <tissue evidence="1">Shoot tissue taken approximately 20 cm above the soil surface</tissue>
    </source>
</reference>
<sequence length="44" mass="4867">MQNSAKLFPCYGNNKLTKTKSLSEVIHKSPEVTGLVSFSFHAII</sequence>
<reference evidence="1" key="1">
    <citation type="submission" date="2014-09" db="EMBL/GenBank/DDBJ databases">
        <authorList>
            <person name="Magalhaes I.L.F."/>
            <person name="Oliveira U."/>
            <person name="Santos F.R."/>
            <person name="Vidigal T.H.D.A."/>
            <person name="Brescovit A.D."/>
            <person name="Santos A.J."/>
        </authorList>
    </citation>
    <scope>NUCLEOTIDE SEQUENCE</scope>
    <source>
        <tissue evidence="1">Shoot tissue taken approximately 20 cm above the soil surface</tissue>
    </source>
</reference>
<organism evidence="1">
    <name type="scientific">Arundo donax</name>
    <name type="common">Giant reed</name>
    <name type="synonym">Donax arundinaceus</name>
    <dbReference type="NCBI Taxonomy" id="35708"/>
    <lineage>
        <taxon>Eukaryota</taxon>
        <taxon>Viridiplantae</taxon>
        <taxon>Streptophyta</taxon>
        <taxon>Embryophyta</taxon>
        <taxon>Tracheophyta</taxon>
        <taxon>Spermatophyta</taxon>
        <taxon>Magnoliopsida</taxon>
        <taxon>Liliopsida</taxon>
        <taxon>Poales</taxon>
        <taxon>Poaceae</taxon>
        <taxon>PACMAD clade</taxon>
        <taxon>Arundinoideae</taxon>
        <taxon>Arundineae</taxon>
        <taxon>Arundo</taxon>
    </lineage>
</organism>
<dbReference type="EMBL" id="GBRH01254192">
    <property type="protein sequence ID" value="JAD43703.1"/>
    <property type="molecule type" value="Transcribed_RNA"/>
</dbReference>
<dbReference type="AlphaFoldDB" id="A0A0A9A191"/>
<proteinExistence type="predicted"/>
<protein>
    <submittedName>
        <fullName evidence="1">Uncharacterized protein</fullName>
    </submittedName>
</protein>
<evidence type="ECO:0000313" key="1">
    <source>
        <dbReference type="EMBL" id="JAD43703.1"/>
    </source>
</evidence>
<name>A0A0A9A191_ARUDO</name>